<dbReference type="InterPro" id="IPR059009">
    <property type="entry name" value="Znf_C2H2_17_1st"/>
</dbReference>
<feature type="region of interest" description="Disordered" evidence="1">
    <location>
        <begin position="200"/>
        <end position="268"/>
    </location>
</feature>
<feature type="region of interest" description="Disordered" evidence="1">
    <location>
        <begin position="283"/>
        <end position="344"/>
    </location>
</feature>
<feature type="compositionally biased region" description="Polar residues" evidence="1">
    <location>
        <begin position="491"/>
        <end position="502"/>
    </location>
</feature>
<dbReference type="InterPro" id="IPR013087">
    <property type="entry name" value="Znf_C2H2_type"/>
</dbReference>
<feature type="compositionally biased region" description="Polar residues" evidence="1">
    <location>
        <begin position="208"/>
        <end position="221"/>
    </location>
</feature>
<feature type="domain" description="C2H2-type" evidence="2">
    <location>
        <begin position="384"/>
        <end position="410"/>
    </location>
</feature>
<feature type="compositionally biased region" description="Basic and acidic residues" evidence="1">
    <location>
        <begin position="450"/>
        <end position="467"/>
    </location>
</feature>
<evidence type="ECO:0000256" key="1">
    <source>
        <dbReference type="SAM" id="MobiDB-lite"/>
    </source>
</evidence>
<dbReference type="Proteomes" id="UP001296104">
    <property type="component" value="Unassembled WGS sequence"/>
</dbReference>
<dbReference type="Pfam" id="PF26176">
    <property type="entry name" value="zf_C2H2_17_2"/>
    <property type="match status" value="1"/>
</dbReference>
<dbReference type="InterPro" id="IPR059095">
    <property type="entry name" value="Znf_C2H2_17_2nd"/>
</dbReference>
<dbReference type="EMBL" id="CAVMBE010000064">
    <property type="protein sequence ID" value="CAK4032502.1"/>
    <property type="molecule type" value="Genomic_DNA"/>
</dbReference>
<dbReference type="AlphaFoldDB" id="A0AAI8Z4W8"/>
<evidence type="ECO:0000313" key="3">
    <source>
        <dbReference type="EMBL" id="CAK4032502.1"/>
    </source>
</evidence>
<organism evidence="3 4">
    <name type="scientific">Lecanosticta acicola</name>
    <dbReference type="NCBI Taxonomy" id="111012"/>
    <lineage>
        <taxon>Eukaryota</taxon>
        <taxon>Fungi</taxon>
        <taxon>Dikarya</taxon>
        <taxon>Ascomycota</taxon>
        <taxon>Pezizomycotina</taxon>
        <taxon>Dothideomycetes</taxon>
        <taxon>Dothideomycetidae</taxon>
        <taxon>Mycosphaerellales</taxon>
        <taxon>Mycosphaerellaceae</taxon>
        <taxon>Lecanosticta</taxon>
    </lineage>
</organism>
<evidence type="ECO:0000313" key="4">
    <source>
        <dbReference type="Proteomes" id="UP001296104"/>
    </source>
</evidence>
<dbReference type="SMART" id="SM00355">
    <property type="entry name" value="ZnF_C2H2"/>
    <property type="match status" value="2"/>
</dbReference>
<evidence type="ECO:0000259" key="2">
    <source>
        <dbReference type="SMART" id="SM00355"/>
    </source>
</evidence>
<reference evidence="3" key="1">
    <citation type="submission" date="2023-11" db="EMBL/GenBank/DDBJ databases">
        <authorList>
            <person name="Alioto T."/>
            <person name="Alioto T."/>
            <person name="Gomez Garrido J."/>
        </authorList>
    </citation>
    <scope>NUCLEOTIDE SEQUENCE</scope>
</reference>
<dbReference type="Pfam" id="PF26177">
    <property type="entry name" value="zf_C2H2_17_1st"/>
    <property type="match status" value="1"/>
</dbReference>
<feature type="compositionally biased region" description="Polar residues" evidence="1">
    <location>
        <begin position="319"/>
        <end position="329"/>
    </location>
</feature>
<dbReference type="Gene3D" id="3.30.160.60">
    <property type="entry name" value="Classic Zinc Finger"/>
    <property type="match status" value="1"/>
</dbReference>
<feature type="compositionally biased region" description="Polar residues" evidence="1">
    <location>
        <begin position="228"/>
        <end position="241"/>
    </location>
</feature>
<accession>A0AAI8Z4W8</accession>
<keyword evidence="4" id="KW-1185">Reference proteome</keyword>
<proteinExistence type="predicted"/>
<sequence>MPPWNQVSLPGDAWNTAPVPDHSTVMQASGSDWSSHGHAVTAQDLQALEASSWLNVPHGSVDMGLSPVLSQESQSTHTLNTISEPEVPLLPPGLDLSFISEPSWDVSGPVVYSSSHVPQDCSPSFVASSVQTPCGHSLGQFPGYGVPQSAACGPHQPMYPFQGGQVPCPRRSASDPALAQRRPLLPRTDAQGQYAVHQPQIAAGRPGSTASVSTSQGQMQETVMPASLSRQSSGSVATYSRMSPPARTVLSPRLETAPQAKGPATSMVESAAEDFSSFIRYDQDDKLAPGPMSYGPSTYVSAPSQVGPTRDVKAHSESGPPQASSTASSEMDEGRHRTHHLYNEGPKADGLYHCPFKTDPSCGHKPTKLKCNYDKFIDSHLKPFRCKVEACSKQEFSSTACLLRHEREAHGMHGHGDRPHLCFYPGCERGIPGNGFPRRYNLFDHMKRVHDHQDERSQSFRAPESRGKAAGRKRKAGAASHEAAAQRQKVQHVQQPTPSRTMSPGGFAQQAPMFQEPRHDPLRQRQIYSQWNNQPELLEFQQNSLRPDDEASFQYFSQNVDDLRHLSHEARQG</sequence>
<name>A0AAI8Z4W8_9PEZI</name>
<protein>
    <recommendedName>
        <fullName evidence="2">C2H2-type domain-containing protein</fullName>
    </recommendedName>
</protein>
<feature type="domain" description="C2H2-type" evidence="2">
    <location>
        <begin position="420"/>
        <end position="450"/>
    </location>
</feature>
<comment type="caution">
    <text evidence="3">The sequence shown here is derived from an EMBL/GenBank/DDBJ whole genome shotgun (WGS) entry which is preliminary data.</text>
</comment>
<feature type="compositionally biased region" description="Polar residues" evidence="1">
    <location>
        <begin position="295"/>
        <end position="307"/>
    </location>
</feature>
<feature type="region of interest" description="Disordered" evidence="1">
    <location>
        <begin position="450"/>
        <end position="512"/>
    </location>
</feature>
<gene>
    <name evidence="3" type="ORF">LECACI_7A007660</name>
</gene>